<feature type="repeat" description="PPR" evidence="2">
    <location>
        <begin position="94"/>
        <end position="128"/>
    </location>
</feature>
<dbReference type="Pfam" id="PF13041">
    <property type="entry name" value="PPR_2"/>
    <property type="match status" value="4"/>
</dbReference>
<name>A0A835I4F1_9MAGN</name>
<accession>A0A835I4F1</accession>
<dbReference type="OrthoDB" id="631241at2759"/>
<dbReference type="Gene3D" id="1.25.40.10">
    <property type="entry name" value="Tetratricopeptide repeat domain"/>
    <property type="match status" value="5"/>
</dbReference>
<proteinExistence type="predicted"/>
<feature type="repeat" description="PPR" evidence="2">
    <location>
        <begin position="408"/>
        <end position="442"/>
    </location>
</feature>
<dbReference type="Pfam" id="PF01535">
    <property type="entry name" value="PPR"/>
    <property type="match status" value="1"/>
</dbReference>
<reference evidence="3 4" key="1">
    <citation type="submission" date="2020-10" db="EMBL/GenBank/DDBJ databases">
        <title>The Coptis chinensis genome and diversification of protoberbering-type alkaloids.</title>
        <authorList>
            <person name="Wang B."/>
            <person name="Shu S."/>
            <person name="Song C."/>
            <person name="Liu Y."/>
        </authorList>
    </citation>
    <scope>NUCLEOTIDE SEQUENCE [LARGE SCALE GENOMIC DNA]</scope>
    <source>
        <strain evidence="3">HL-2020</strain>
        <tissue evidence="3">Leaf</tissue>
    </source>
</reference>
<organism evidence="3 4">
    <name type="scientific">Coptis chinensis</name>
    <dbReference type="NCBI Taxonomy" id="261450"/>
    <lineage>
        <taxon>Eukaryota</taxon>
        <taxon>Viridiplantae</taxon>
        <taxon>Streptophyta</taxon>
        <taxon>Embryophyta</taxon>
        <taxon>Tracheophyta</taxon>
        <taxon>Spermatophyta</taxon>
        <taxon>Magnoliopsida</taxon>
        <taxon>Ranunculales</taxon>
        <taxon>Ranunculaceae</taxon>
        <taxon>Coptidoideae</taxon>
        <taxon>Coptis</taxon>
    </lineage>
</organism>
<dbReference type="FunFam" id="1.25.40.10:FF:000627">
    <property type="entry name" value="Pentatricopeptide repeat-containing protein"/>
    <property type="match status" value="1"/>
</dbReference>
<dbReference type="GO" id="GO:0003723">
    <property type="term" value="F:RNA binding"/>
    <property type="evidence" value="ECO:0007669"/>
    <property type="project" value="InterPro"/>
</dbReference>
<dbReference type="Proteomes" id="UP000631114">
    <property type="component" value="Unassembled WGS sequence"/>
</dbReference>
<dbReference type="InterPro" id="IPR046960">
    <property type="entry name" value="PPR_At4g14850-like_plant"/>
</dbReference>
<comment type="caution">
    <text evidence="3">The sequence shown here is derived from an EMBL/GenBank/DDBJ whole genome shotgun (WGS) entry which is preliminary data.</text>
</comment>
<dbReference type="Pfam" id="PF20431">
    <property type="entry name" value="E_motif"/>
    <property type="match status" value="1"/>
</dbReference>
<keyword evidence="4" id="KW-1185">Reference proteome</keyword>
<dbReference type="InterPro" id="IPR011990">
    <property type="entry name" value="TPR-like_helical_dom_sf"/>
</dbReference>
<sequence length="634" mass="71081">MNKLITAKKDTVLRKLSTFGEQTKIPSKLRTLLSSLQACAHQKNVLKGKEIHATILLNDFMDYPFSVTALINLYSKCNRPDDAFAIFKNAPERNLFIWNAIIAGSVGNGLSRDGFELYQEMRRHDNVVPDKYTYPCVIKACCDLGKVGEVRGIHGEVLKSGFDNDSFIVSSLINFYLKFSCMVEAQHLFEQLSKGEKDVVLWNSLINGYAQIRQFTEALDVFGKMMEEGVTPTKFTLTGILSVFTMTKDLKNGRIIHGYVKRTGYESDISVSNALIDMYGKCKSVAAADNFFENMSERDLFSWNSIISVHEQSADYNGTLMLFHRMQGAGVQPDIVTITTVLPACSHLSAFMRGREIHGYMIVNGMTKDCYIKDVKCVHVENAVMDMYAKCGSLEDAQLVFDKMRNRDVASWNIMTMGYGMHGYADKALDMFSRMCEKGVRPDEVTFVTILSACSHAGLVESGRNFLAKMELDYGVIPTIEHYACVVDMLGRAGHLNEAYQLALTIPVETNAVLWRAFLAACRLHRNAPLANIAAQKVFELEPDHCGSYVLISNVYGSTGRYEDVSEMRQTMRNTNIHKTPGCSWVELKSGVHRFGMEDRTHPASNHLYSELDALTGNLFAYGYTPDVENICAM</sequence>
<dbReference type="PROSITE" id="PS51375">
    <property type="entry name" value="PPR"/>
    <property type="match status" value="5"/>
</dbReference>
<dbReference type="FunFam" id="1.25.40.10:FF:000305">
    <property type="entry name" value="Pentatricopeptide repeat-containing protein mitochondrial"/>
    <property type="match status" value="1"/>
</dbReference>
<evidence type="ECO:0000313" key="4">
    <source>
        <dbReference type="Proteomes" id="UP000631114"/>
    </source>
</evidence>
<gene>
    <name evidence="3" type="ORF">IFM89_022320</name>
</gene>
<dbReference type="InterPro" id="IPR046848">
    <property type="entry name" value="E_motif"/>
</dbReference>
<dbReference type="InterPro" id="IPR002885">
    <property type="entry name" value="PPR_rpt"/>
</dbReference>
<dbReference type="NCBIfam" id="TIGR00756">
    <property type="entry name" value="PPR"/>
    <property type="match status" value="4"/>
</dbReference>
<dbReference type="AlphaFoldDB" id="A0A835I4F1"/>
<dbReference type="FunFam" id="1.25.40.10:FF:000344">
    <property type="entry name" value="Pentatricopeptide repeat-containing protein"/>
    <property type="match status" value="1"/>
</dbReference>
<evidence type="ECO:0000256" key="2">
    <source>
        <dbReference type="PROSITE-ProRule" id="PRU00708"/>
    </source>
</evidence>
<protein>
    <recommendedName>
        <fullName evidence="5">Pentatricopeptide repeat-containing protein</fullName>
    </recommendedName>
</protein>
<evidence type="ECO:0000313" key="3">
    <source>
        <dbReference type="EMBL" id="KAF9610409.1"/>
    </source>
</evidence>
<evidence type="ECO:0008006" key="5">
    <source>
        <dbReference type="Google" id="ProtNLM"/>
    </source>
</evidence>
<feature type="repeat" description="PPR" evidence="2">
    <location>
        <begin position="198"/>
        <end position="232"/>
    </location>
</feature>
<dbReference type="GO" id="GO:0009451">
    <property type="term" value="P:RNA modification"/>
    <property type="evidence" value="ECO:0007669"/>
    <property type="project" value="InterPro"/>
</dbReference>
<dbReference type="PANTHER" id="PTHR47926">
    <property type="entry name" value="PENTATRICOPEPTIDE REPEAT-CONTAINING PROTEIN"/>
    <property type="match status" value="1"/>
</dbReference>
<dbReference type="EMBL" id="JADFTS010000004">
    <property type="protein sequence ID" value="KAF9610409.1"/>
    <property type="molecule type" value="Genomic_DNA"/>
</dbReference>
<keyword evidence="1" id="KW-0677">Repeat</keyword>
<feature type="repeat" description="PPR" evidence="2">
    <location>
        <begin position="299"/>
        <end position="333"/>
    </location>
</feature>
<feature type="repeat" description="PPR" evidence="2">
    <location>
        <begin position="130"/>
        <end position="164"/>
    </location>
</feature>
<evidence type="ECO:0000256" key="1">
    <source>
        <dbReference type="ARBA" id="ARBA00022737"/>
    </source>
</evidence>